<sequence length="101" mass="10798">STAAWWPLSPSRLAWNTWPSDLMPSSGGVRTRSDGCATAAGTGQPARRWPPRFRRGLSGSTAPRTSGACPMASTRRGLRRPSETWCSAGTGYDSSARCSPR</sequence>
<evidence type="ECO:0000313" key="2">
    <source>
        <dbReference type="EMBL" id="SVD44386.1"/>
    </source>
</evidence>
<proteinExistence type="predicted"/>
<feature type="region of interest" description="Disordered" evidence="1">
    <location>
        <begin position="25"/>
        <end position="101"/>
    </location>
</feature>
<organism evidence="2">
    <name type="scientific">marine metagenome</name>
    <dbReference type="NCBI Taxonomy" id="408172"/>
    <lineage>
        <taxon>unclassified sequences</taxon>
        <taxon>metagenomes</taxon>
        <taxon>ecological metagenomes</taxon>
    </lineage>
</organism>
<feature type="non-terminal residue" evidence="2">
    <location>
        <position position="101"/>
    </location>
</feature>
<evidence type="ECO:0000256" key="1">
    <source>
        <dbReference type="SAM" id="MobiDB-lite"/>
    </source>
</evidence>
<gene>
    <name evidence="2" type="ORF">METZ01_LOCUS397240</name>
</gene>
<protein>
    <submittedName>
        <fullName evidence="2">Uncharacterized protein</fullName>
    </submittedName>
</protein>
<feature type="compositionally biased region" description="Polar residues" evidence="1">
    <location>
        <begin position="84"/>
        <end position="101"/>
    </location>
</feature>
<name>A0A382VCV4_9ZZZZ</name>
<dbReference type="EMBL" id="UINC01151020">
    <property type="protein sequence ID" value="SVD44386.1"/>
    <property type="molecule type" value="Genomic_DNA"/>
</dbReference>
<reference evidence="2" key="1">
    <citation type="submission" date="2018-05" db="EMBL/GenBank/DDBJ databases">
        <authorList>
            <person name="Lanie J.A."/>
            <person name="Ng W.-L."/>
            <person name="Kazmierczak K.M."/>
            <person name="Andrzejewski T.M."/>
            <person name="Davidsen T.M."/>
            <person name="Wayne K.J."/>
            <person name="Tettelin H."/>
            <person name="Glass J.I."/>
            <person name="Rusch D."/>
            <person name="Podicherti R."/>
            <person name="Tsui H.-C.T."/>
            <person name="Winkler M.E."/>
        </authorList>
    </citation>
    <scope>NUCLEOTIDE SEQUENCE</scope>
</reference>
<feature type="non-terminal residue" evidence="2">
    <location>
        <position position="1"/>
    </location>
</feature>
<dbReference type="AlphaFoldDB" id="A0A382VCV4"/>
<accession>A0A382VCV4</accession>